<dbReference type="EMBL" id="GBRH01250824">
    <property type="protein sequence ID" value="JAD47071.1"/>
    <property type="molecule type" value="Transcribed_RNA"/>
</dbReference>
<proteinExistence type="predicted"/>
<organism evidence="1">
    <name type="scientific">Arundo donax</name>
    <name type="common">Giant reed</name>
    <name type="synonym">Donax arundinaceus</name>
    <dbReference type="NCBI Taxonomy" id="35708"/>
    <lineage>
        <taxon>Eukaryota</taxon>
        <taxon>Viridiplantae</taxon>
        <taxon>Streptophyta</taxon>
        <taxon>Embryophyta</taxon>
        <taxon>Tracheophyta</taxon>
        <taxon>Spermatophyta</taxon>
        <taxon>Magnoliopsida</taxon>
        <taxon>Liliopsida</taxon>
        <taxon>Poales</taxon>
        <taxon>Poaceae</taxon>
        <taxon>PACMAD clade</taxon>
        <taxon>Arundinoideae</taxon>
        <taxon>Arundineae</taxon>
        <taxon>Arundo</taxon>
    </lineage>
</organism>
<name>A0A0A9A7L9_ARUDO</name>
<dbReference type="AlphaFoldDB" id="A0A0A9A7L9"/>
<accession>A0A0A9A7L9</accession>
<protein>
    <submittedName>
        <fullName evidence="1">Uncharacterized protein</fullName>
    </submittedName>
</protein>
<evidence type="ECO:0000313" key="1">
    <source>
        <dbReference type="EMBL" id="JAD47071.1"/>
    </source>
</evidence>
<reference evidence="1" key="1">
    <citation type="submission" date="2014-09" db="EMBL/GenBank/DDBJ databases">
        <authorList>
            <person name="Magalhaes I.L.F."/>
            <person name="Oliveira U."/>
            <person name="Santos F.R."/>
            <person name="Vidigal T.H.D.A."/>
            <person name="Brescovit A.D."/>
            <person name="Santos A.J."/>
        </authorList>
    </citation>
    <scope>NUCLEOTIDE SEQUENCE</scope>
    <source>
        <tissue evidence="1">Shoot tissue taken approximately 20 cm above the soil surface</tissue>
    </source>
</reference>
<sequence>MRQDWVALSLQSHSNH</sequence>
<reference evidence="1" key="2">
    <citation type="journal article" date="2015" name="Data Brief">
        <title>Shoot transcriptome of the giant reed, Arundo donax.</title>
        <authorList>
            <person name="Barrero R.A."/>
            <person name="Guerrero F.D."/>
            <person name="Moolhuijzen P."/>
            <person name="Goolsby J.A."/>
            <person name="Tidwell J."/>
            <person name="Bellgard S.E."/>
            <person name="Bellgard M.I."/>
        </authorList>
    </citation>
    <scope>NUCLEOTIDE SEQUENCE</scope>
    <source>
        <tissue evidence="1">Shoot tissue taken approximately 20 cm above the soil surface</tissue>
    </source>
</reference>